<feature type="transmembrane region" description="Helical" evidence="1">
    <location>
        <begin position="15"/>
        <end position="36"/>
    </location>
</feature>
<evidence type="ECO:0000313" key="2">
    <source>
        <dbReference type="EMBL" id="QNP42886.1"/>
    </source>
</evidence>
<evidence type="ECO:0000256" key="1">
    <source>
        <dbReference type="SAM" id="Phobius"/>
    </source>
</evidence>
<protein>
    <recommendedName>
        <fullName evidence="4">Membrane transporter protein</fullName>
    </recommendedName>
</protein>
<feature type="transmembrane region" description="Helical" evidence="1">
    <location>
        <begin position="43"/>
        <end position="64"/>
    </location>
</feature>
<reference evidence="2 3" key="1">
    <citation type="submission" date="2020-08" db="EMBL/GenBank/DDBJ databases">
        <title>Genome sequence of Sphingomonas daechungensis KACC 18115T.</title>
        <authorList>
            <person name="Hyun D.-W."/>
            <person name="Bae J.-W."/>
        </authorList>
    </citation>
    <scope>NUCLEOTIDE SEQUENCE [LARGE SCALE GENOMIC DNA]</scope>
    <source>
        <strain evidence="2 3">KACC 18115</strain>
    </source>
</reference>
<accession>A0ABX6T021</accession>
<dbReference type="EMBL" id="CP060780">
    <property type="protein sequence ID" value="QNP42886.1"/>
    <property type="molecule type" value="Genomic_DNA"/>
</dbReference>
<keyword evidence="1" id="KW-0472">Membrane</keyword>
<evidence type="ECO:0000313" key="3">
    <source>
        <dbReference type="Proteomes" id="UP000516134"/>
    </source>
</evidence>
<name>A0ABX6T021_9SPHN</name>
<gene>
    <name evidence="2" type="ORF">H9L15_12670</name>
</gene>
<sequence length="88" mass="9263">MIILFGWEDARKTSGIAAAFIVLNSAAGLLGNLASVQRLPAELPILVVSVFAGALLGTWLGVSLLPRCRLLQGLAIVLVIAAMKLFFT</sequence>
<dbReference type="Proteomes" id="UP000516134">
    <property type="component" value="Chromosome"/>
</dbReference>
<organism evidence="2 3">
    <name type="scientific">Sphingomonas daechungensis</name>
    <dbReference type="NCBI Taxonomy" id="1176646"/>
    <lineage>
        <taxon>Bacteria</taxon>
        <taxon>Pseudomonadati</taxon>
        <taxon>Pseudomonadota</taxon>
        <taxon>Alphaproteobacteria</taxon>
        <taxon>Sphingomonadales</taxon>
        <taxon>Sphingomonadaceae</taxon>
        <taxon>Sphingomonas</taxon>
    </lineage>
</organism>
<evidence type="ECO:0008006" key="4">
    <source>
        <dbReference type="Google" id="ProtNLM"/>
    </source>
</evidence>
<keyword evidence="1" id="KW-1133">Transmembrane helix</keyword>
<keyword evidence="1" id="KW-0812">Transmembrane</keyword>
<dbReference type="RefSeq" id="WP_187714318.1">
    <property type="nucleotide sequence ID" value="NZ_CP060780.1"/>
</dbReference>
<keyword evidence="3" id="KW-1185">Reference proteome</keyword>
<feature type="transmembrane region" description="Helical" evidence="1">
    <location>
        <begin position="70"/>
        <end position="87"/>
    </location>
</feature>
<proteinExistence type="predicted"/>